<organism evidence="8">
    <name type="scientific">Caldiarchaeum subterraneum</name>
    <dbReference type="NCBI Taxonomy" id="311458"/>
    <lineage>
        <taxon>Archaea</taxon>
        <taxon>Nitrososphaerota</taxon>
        <taxon>Candidatus Caldarchaeales</taxon>
        <taxon>Candidatus Caldarchaeaceae</taxon>
        <taxon>Candidatus Caldarchaeum</taxon>
    </lineage>
</organism>
<dbReference type="PANTHER" id="PTHR30569">
    <property type="entry name" value="CYTOSINE TRANSPORTER CODB"/>
    <property type="match status" value="1"/>
</dbReference>
<feature type="transmembrane region" description="Helical" evidence="6">
    <location>
        <begin position="309"/>
        <end position="328"/>
    </location>
</feature>
<dbReference type="InterPro" id="IPR001248">
    <property type="entry name" value="Pur-cyt_permease"/>
</dbReference>
<dbReference type="Gene3D" id="1.10.4160.10">
    <property type="entry name" value="Hydantoin permease"/>
    <property type="match status" value="1"/>
</dbReference>
<protein>
    <submittedName>
        <fullName evidence="8">Putative hydroxymethylpyrimidine transporter CytX</fullName>
    </submittedName>
</protein>
<proteinExistence type="inferred from homology"/>
<keyword evidence="5 6" id="KW-0472">Membrane</keyword>
<dbReference type="InterPro" id="IPR030191">
    <property type="entry name" value="CodB"/>
</dbReference>
<comment type="similarity">
    <text evidence="2">Belongs to the purine-cytosine permease (2.A.39) family.</text>
</comment>
<feature type="transmembrane region" description="Helical" evidence="6">
    <location>
        <begin position="334"/>
        <end position="355"/>
    </location>
</feature>
<evidence type="ECO:0000256" key="3">
    <source>
        <dbReference type="ARBA" id="ARBA00022692"/>
    </source>
</evidence>
<dbReference type="GO" id="GO:0015209">
    <property type="term" value="F:cytosine transmembrane transporter activity"/>
    <property type="evidence" value="ECO:0007669"/>
    <property type="project" value="InterPro"/>
</dbReference>
<accession>A0A7C4I538</accession>
<dbReference type="AlphaFoldDB" id="A0A7C4I538"/>
<feature type="transmembrane region" description="Helical" evidence="6">
    <location>
        <begin position="375"/>
        <end position="395"/>
    </location>
</feature>
<dbReference type="EMBL" id="DTCM01000079">
    <property type="protein sequence ID" value="HGL41297.1"/>
    <property type="molecule type" value="Genomic_DNA"/>
</dbReference>
<evidence type="ECO:0000256" key="1">
    <source>
        <dbReference type="ARBA" id="ARBA00004141"/>
    </source>
</evidence>
<feature type="transmembrane region" description="Helical" evidence="6">
    <location>
        <begin position="55"/>
        <end position="76"/>
    </location>
</feature>
<evidence type="ECO:0000313" key="7">
    <source>
        <dbReference type="EMBL" id="HGL41297.1"/>
    </source>
</evidence>
<dbReference type="Pfam" id="PF02133">
    <property type="entry name" value="Transp_cyt_pur"/>
    <property type="match status" value="1"/>
</dbReference>
<feature type="transmembrane region" description="Helical" evidence="6">
    <location>
        <begin position="263"/>
        <end position="282"/>
    </location>
</feature>
<feature type="transmembrane region" description="Helical" evidence="6">
    <location>
        <begin position="27"/>
        <end position="49"/>
    </location>
</feature>
<keyword evidence="4 6" id="KW-1133">Transmembrane helix</keyword>
<feature type="transmembrane region" description="Helical" evidence="6">
    <location>
        <begin position="165"/>
        <end position="187"/>
    </location>
</feature>
<feature type="transmembrane region" description="Helical" evidence="6">
    <location>
        <begin position="199"/>
        <end position="219"/>
    </location>
</feature>
<evidence type="ECO:0000313" key="8">
    <source>
        <dbReference type="EMBL" id="HGN90174.1"/>
    </source>
</evidence>
<comment type="subcellular location">
    <subcellularLocation>
        <location evidence="1">Membrane</location>
        <topology evidence="1">Multi-pass membrane protein</topology>
    </subcellularLocation>
</comment>
<name>A0A7C4I538_CALS0</name>
<evidence type="ECO:0000256" key="6">
    <source>
        <dbReference type="SAM" id="Phobius"/>
    </source>
</evidence>
<evidence type="ECO:0000256" key="4">
    <source>
        <dbReference type="ARBA" id="ARBA00022989"/>
    </source>
</evidence>
<feature type="transmembrane region" description="Helical" evidence="6">
    <location>
        <begin position="97"/>
        <end position="123"/>
    </location>
</feature>
<feature type="transmembrane region" description="Helical" evidence="6">
    <location>
        <begin position="231"/>
        <end position="257"/>
    </location>
</feature>
<sequence length="428" mass="46551">MKIRLPPEWGTDPVPENSRILRFFDYFVLWSSLGVGLLVMVAGSFLSSLSFFEVLAVSLAGSVIGSLMLASAGVVGSRYGVPTMVSLRPVLGLRGSYVPTVLNIVQLIGWTGFEIMIMAQAAGVLTGWLFGELSFPLWVVVFSLWCLLLALGGPLAVVRKWLERYAIWLVYISSIWITYLVATSPGVGQWLTGGKPDAIPLLLALDIVVAMPVSWWPLVSDYNRFAAKSSSSFWGTLSGYTLSNTWFYLLGAALVAVLGINDIISAIGTLFLGNAALILILVDETDNGFADIYSSAVSFQNIFPKTPQWVFAAFTTAAGALLALTVPLLQYEWFLLLIGSLFVPLLGAMTAEFFINRRNNPPVLDEFYQSSGVKIRGFVSWIAGILVYVAIIQLAPDIGASLPSFLTAVSVSVLQAQLLKRPLEKETR</sequence>
<evidence type="ECO:0000313" key="9">
    <source>
        <dbReference type="EMBL" id="HHN52329.1"/>
    </source>
</evidence>
<comment type="caution">
    <text evidence="8">The sequence shown here is derived from an EMBL/GenBank/DDBJ whole genome shotgun (WGS) entry which is preliminary data.</text>
</comment>
<gene>
    <name evidence="9" type="ORF">ENM30_03335</name>
    <name evidence="8" type="ORF">ENT82_03470</name>
    <name evidence="7" type="ORF">ENU43_06505</name>
</gene>
<reference evidence="8" key="1">
    <citation type="journal article" date="2020" name="mSystems">
        <title>Genome- and Community-Level Interaction Insights into Carbon Utilization and Element Cycling Functions of Hydrothermarchaeota in Hydrothermal Sediment.</title>
        <authorList>
            <person name="Zhou Z."/>
            <person name="Liu Y."/>
            <person name="Xu W."/>
            <person name="Pan J."/>
            <person name="Luo Z.H."/>
            <person name="Li M."/>
        </authorList>
    </citation>
    <scope>NUCLEOTIDE SEQUENCE [LARGE SCALE GENOMIC DNA]</scope>
    <source>
        <strain evidence="9">SpSt-1073</strain>
        <strain evidence="8">SpSt-613</strain>
        <strain evidence="7">SpSt-669</strain>
    </source>
</reference>
<dbReference type="GO" id="GO:0005886">
    <property type="term" value="C:plasma membrane"/>
    <property type="evidence" value="ECO:0007669"/>
    <property type="project" value="TreeGrafter"/>
</dbReference>
<keyword evidence="3 6" id="KW-0812">Transmembrane</keyword>
<evidence type="ECO:0000256" key="5">
    <source>
        <dbReference type="ARBA" id="ARBA00023136"/>
    </source>
</evidence>
<evidence type="ECO:0000256" key="2">
    <source>
        <dbReference type="ARBA" id="ARBA00008974"/>
    </source>
</evidence>
<dbReference type="PANTHER" id="PTHR30569:SF0">
    <property type="entry name" value="CYTOSINE PERMEASE"/>
    <property type="match status" value="1"/>
</dbReference>
<feature type="transmembrane region" description="Helical" evidence="6">
    <location>
        <begin position="135"/>
        <end position="158"/>
    </location>
</feature>
<dbReference type="EMBL" id="DTAD01000034">
    <property type="protein sequence ID" value="HGN90174.1"/>
    <property type="molecule type" value="Genomic_DNA"/>
</dbReference>
<dbReference type="EMBL" id="DRXG01000071">
    <property type="protein sequence ID" value="HHN52329.1"/>
    <property type="molecule type" value="Genomic_DNA"/>
</dbReference>